<dbReference type="RefSeq" id="WP_382363035.1">
    <property type="nucleotide sequence ID" value="NZ_JBHLWV010000018.1"/>
</dbReference>
<evidence type="ECO:0000313" key="2">
    <source>
        <dbReference type="Proteomes" id="UP001589783"/>
    </source>
</evidence>
<sequence>MALTSYPNDAVTVVVDNCTTVEARLIGFDDQHATVELAGHTTPTIVASTDVLCAQCGNWETILTCGYKLHSRYNRGHAQAS</sequence>
<dbReference type="EMBL" id="JBHLWV010000018">
    <property type="protein sequence ID" value="MFC0314859.1"/>
    <property type="molecule type" value="Genomic_DNA"/>
</dbReference>
<keyword evidence="2" id="KW-1185">Reference proteome</keyword>
<dbReference type="Proteomes" id="UP001589783">
    <property type="component" value="Unassembled WGS sequence"/>
</dbReference>
<reference evidence="1 2" key="1">
    <citation type="submission" date="2024-09" db="EMBL/GenBank/DDBJ databases">
        <authorList>
            <person name="Sun Q."/>
            <person name="Mori K."/>
        </authorList>
    </citation>
    <scope>NUCLEOTIDE SEQUENCE [LARGE SCALE GENOMIC DNA]</scope>
    <source>
        <strain evidence="1 2">CCM 7957</strain>
    </source>
</reference>
<name>A0ABV6H7K7_9ACTN</name>
<gene>
    <name evidence="1" type="ORF">ACFFJD_08350</name>
</gene>
<comment type="caution">
    <text evidence="1">The sequence shown here is derived from an EMBL/GenBank/DDBJ whole genome shotgun (WGS) entry which is preliminary data.</text>
</comment>
<organism evidence="1 2">
    <name type="scientific">Gordonia phosphorivorans</name>
    <dbReference type="NCBI Taxonomy" id="1056982"/>
    <lineage>
        <taxon>Bacteria</taxon>
        <taxon>Bacillati</taxon>
        <taxon>Actinomycetota</taxon>
        <taxon>Actinomycetes</taxon>
        <taxon>Mycobacteriales</taxon>
        <taxon>Gordoniaceae</taxon>
        <taxon>Gordonia</taxon>
    </lineage>
</organism>
<evidence type="ECO:0000313" key="1">
    <source>
        <dbReference type="EMBL" id="MFC0314859.1"/>
    </source>
</evidence>
<protein>
    <submittedName>
        <fullName evidence="1">Uncharacterized protein</fullName>
    </submittedName>
</protein>
<proteinExistence type="predicted"/>
<accession>A0ABV6H7K7</accession>